<evidence type="ECO:0000313" key="4">
    <source>
        <dbReference type="Proteomes" id="UP001589775"/>
    </source>
</evidence>
<evidence type="ECO:0000256" key="1">
    <source>
        <dbReference type="SAM" id="MobiDB-lite"/>
    </source>
</evidence>
<keyword evidence="2" id="KW-0732">Signal</keyword>
<organism evidence="3 4">
    <name type="scientific">Rhodopseudomonas telluris</name>
    <dbReference type="NCBI Taxonomy" id="644215"/>
    <lineage>
        <taxon>Bacteria</taxon>
        <taxon>Pseudomonadati</taxon>
        <taxon>Pseudomonadota</taxon>
        <taxon>Alphaproteobacteria</taxon>
        <taxon>Hyphomicrobiales</taxon>
        <taxon>Nitrobacteraceae</taxon>
        <taxon>Rhodopseudomonas</taxon>
    </lineage>
</organism>
<keyword evidence="4" id="KW-1185">Reference proteome</keyword>
<reference evidence="3 4" key="1">
    <citation type="submission" date="2024-09" db="EMBL/GenBank/DDBJ databases">
        <authorList>
            <person name="Sun Q."/>
            <person name="Mori K."/>
        </authorList>
    </citation>
    <scope>NUCLEOTIDE SEQUENCE [LARGE SCALE GENOMIC DNA]</scope>
    <source>
        <strain evidence="3 4">KCTC 23279</strain>
    </source>
</reference>
<dbReference type="RefSeq" id="WP_378390420.1">
    <property type="nucleotide sequence ID" value="NZ_JBHLWM010000008.1"/>
</dbReference>
<protein>
    <submittedName>
        <fullName evidence="3">Uncharacterized protein</fullName>
    </submittedName>
</protein>
<feature type="chain" id="PRO_5046594445" evidence="2">
    <location>
        <begin position="24"/>
        <end position="110"/>
    </location>
</feature>
<comment type="caution">
    <text evidence="3">The sequence shown here is derived from an EMBL/GenBank/DDBJ whole genome shotgun (WGS) entry which is preliminary data.</text>
</comment>
<name>A0ABV6EW34_9BRAD</name>
<feature type="region of interest" description="Disordered" evidence="1">
    <location>
        <begin position="72"/>
        <end position="110"/>
    </location>
</feature>
<feature type="signal peptide" evidence="2">
    <location>
        <begin position="1"/>
        <end position="23"/>
    </location>
</feature>
<proteinExistence type="predicted"/>
<gene>
    <name evidence="3" type="ORF">ACFFJ6_18255</name>
</gene>
<sequence>MPSRTFSGVLALATLLGGGVALAQQRGTEAQREACTPDALRLCGQYIPDASRIESCLRAAGPRLSPACYVVFNPPQDKPQPSMRTVRRQQQPADRSNDDDGWDRRSFERW</sequence>
<evidence type="ECO:0000313" key="3">
    <source>
        <dbReference type="EMBL" id="MFC0242440.1"/>
    </source>
</evidence>
<feature type="compositionally biased region" description="Basic and acidic residues" evidence="1">
    <location>
        <begin position="95"/>
        <end position="110"/>
    </location>
</feature>
<dbReference type="Proteomes" id="UP001589775">
    <property type="component" value="Unassembled WGS sequence"/>
</dbReference>
<dbReference type="EMBL" id="JBHLWM010000008">
    <property type="protein sequence ID" value="MFC0242440.1"/>
    <property type="molecule type" value="Genomic_DNA"/>
</dbReference>
<evidence type="ECO:0000256" key="2">
    <source>
        <dbReference type="SAM" id="SignalP"/>
    </source>
</evidence>
<accession>A0ABV6EW34</accession>